<gene>
    <name evidence="1" type="ORF">BLA24064_00401</name>
</gene>
<protein>
    <submittedName>
        <fullName evidence="1">Uncharacterized protein</fullName>
    </submittedName>
</protein>
<reference evidence="1 2" key="1">
    <citation type="submission" date="2019-09" db="EMBL/GenBank/DDBJ databases">
        <authorList>
            <person name="Depoorter E."/>
        </authorList>
    </citation>
    <scope>NUCLEOTIDE SEQUENCE [LARGE SCALE GENOMIC DNA]</scope>
    <source>
        <strain evidence="1">LMG 24064</strain>
    </source>
</reference>
<sequence>MKFVYCGPFSRTDCVSYLMARSVGFRNISGYVFYGRIGPLVVDDELPKLAFEREINESNSAAK</sequence>
<dbReference type="Proteomes" id="UP000494222">
    <property type="component" value="Unassembled WGS sequence"/>
</dbReference>
<accession>A0A6P2H7D3</accession>
<proteinExistence type="predicted"/>
<name>A0A6P2H7D3_9BURK</name>
<dbReference type="EMBL" id="CABVPL010000002">
    <property type="protein sequence ID" value="VWB12326.1"/>
    <property type="molecule type" value="Genomic_DNA"/>
</dbReference>
<organism evidence="1 2">
    <name type="scientific">Burkholderia latens</name>
    <dbReference type="NCBI Taxonomy" id="488446"/>
    <lineage>
        <taxon>Bacteria</taxon>
        <taxon>Pseudomonadati</taxon>
        <taxon>Pseudomonadota</taxon>
        <taxon>Betaproteobacteria</taxon>
        <taxon>Burkholderiales</taxon>
        <taxon>Burkholderiaceae</taxon>
        <taxon>Burkholderia</taxon>
        <taxon>Burkholderia cepacia complex</taxon>
    </lineage>
</organism>
<dbReference type="AlphaFoldDB" id="A0A6P2H7D3"/>
<evidence type="ECO:0000313" key="2">
    <source>
        <dbReference type="Proteomes" id="UP000494222"/>
    </source>
</evidence>
<evidence type="ECO:0000313" key="1">
    <source>
        <dbReference type="EMBL" id="VWB12326.1"/>
    </source>
</evidence>